<dbReference type="GO" id="GO:0051213">
    <property type="term" value="F:dioxygenase activity"/>
    <property type="evidence" value="ECO:0007669"/>
    <property type="project" value="UniProtKB-KW"/>
</dbReference>
<keyword evidence="7" id="KW-1185">Reference proteome</keyword>
<comment type="caution">
    <text evidence="6">The sequence shown here is derived from an EMBL/GenBank/DDBJ whole genome shotgun (WGS) entry which is preliminary data.</text>
</comment>
<feature type="domain" description="Plastocyanin-like" evidence="5">
    <location>
        <begin position="21"/>
        <end position="130"/>
    </location>
</feature>
<keyword evidence="2" id="KW-0560">Oxidoreductase</keyword>
<keyword evidence="6" id="KW-0223">Dioxygenase</keyword>
<gene>
    <name evidence="6" type="ORF">CSC94_22760</name>
</gene>
<dbReference type="PANTHER" id="PTHR48267:SF1">
    <property type="entry name" value="BILIRUBIN OXIDASE"/>
    <property type="match status" value="1"/>
</dbReference>
<dbReference type="InterPro" id="IPR011706">
    <property type="entry name" value="Cu-oxidase_C"/>
</dbReference>
<evidence type="ECO:0000313" key="7">
    <source>
        <dbReference type="Proteomes" id="UP000221168"/>
    </source>
</evidence>
<dbReference type="InterPro" id="IPR045087">
    <property type="entry name" value="Cu-oxidase_fam"/>
</dbReference>
<evidence type="ECO:0000313" key="6">
    <source>
        <dbReference type="EMBL" id="PHP64768.1"/>
    </source>
</evidence>
<evidence type="ECO:0000259" key="3">
    <source>
        <dbReference type="Pfam" id="PF00394"/>
    </source>
</evidence>
<dbReference type="Proteomes" id="UP000221168">
    <property type="component" value="Unassembled WGS sequence"/>
</dbReference>
<feature type="domain" description="Plastocyanin-like" evidence="4">
    <location>
        <begin position="350"/>
        <end position="458"/>
    </location>
</feature>
<accession>A0A2G1QHT4</accession>
<protein>
    <submittedName>
        <fullName evidence="6">Biphenyl 2,3-dioxygenase</fullName>
    </submittedName>
</protein>
<evidence type="ECO:0000256" key="1">
    <source>
        <dbReference type="ARBA" id="ARBA00022723"/>
    </source>
</evidence>
<dbReference type="Pfam" id="PF07732">
    <property type="entry name" value="Cu-oxidase_3"/>
    <property type="match status" value="1"/>
</dbReference>
<dbReference type="CDD" id="cd13890">
    <property type="entry name" value="CuRO_3_CueO_FtsP"/>
    <property type="match status" value="1"/>
</dbReference>
<sequence length="459" mass="49455">MPPLLDTTGTGRLDLTAMAGETSFGGGAPSYTFGYNQAYLGPTIRMRNGPLAARVQNALDYPVTVHWHGLIVPGEHDGGPHSPIRPGGLWSPDMEIGQQAGTPFYHTHVHGQTAAQVYRGLAGVIHVDDGRDDDRGLPSAYGVDDLTLVLQDRRFDERGRMIYGASMMDVMHGFTGDTMLVNGQVYGVASVPRSIVRLRLVNGSNARIYTLFANDGRPLHLAATDGGYLSEPLALDTLRLGPGERAELLVDFTSGKPMTLMSQEDPNQGPGGMMGQIGDMIGSLVSRSFPVLPLMVDETMPARITALPQHLADPLPDLSGPVARTRRFSLDMGMGGMMGRMMGGGGMMGGMAINGRSFAMNRIDLEVKRGTVERWRVSSSMLSHPFHVHGASYRVVSENGAAPRPESRGWKDTVVVPMGGETELLVRFTQPAGADAPYMFHCHILEHEDAGMMGQFTVA</sequence>
<dbReference type="InterPro" id="IPR011707">
    <property type="entry name" value="Cu-oxidase-like_N"/>
</dbReference>
<dbReference type="InterPro" id="IPR001117">
    <property type="entry name" value="Cu-oxidase_2nd"/>
</dbReference>
<evidence type="ECO:0000259" key="4">
    <source>
        <dbReference type="Pfam" id="PF07731"/>
    </source>
</evidence>
<dbReference type="Gene3D" id="2.60.40.420">
    <property type="entry name" value="Cupredoxins - blue copper proteins"/>
    <property type="match status" value="3"/>
</dbReference>
<organism evidence="6 7">
    <name type="scientific">Zhengella mangrovi</name>
    <dbReference type="NCBI Taxonomy" id="1982044"/>
    <lineage>
        <taxon>Bacteria</taxon>
        <taxon>Pseudomonadati</taxon>
        <taxon>Pseudomonadota</taxon>
        <taxon>Alphaproteobacteria</taxon>
        <taxon>Hyphomicrobiales</taxon>
        <taxon>Notoacmeibacteraceae</taxon>
        <taxon>Zhengella</taxon>
    </lineage>
</organism>
<keyword evidence="1" id="KW-0479">Metal-binding</keyword>
<evidence type="ECO:0000259" key="5">
    <source>
        <dbReference type="Pfam" id="PF07732"/>
    </source>
</evidence>
<name>A0A2G1QHT4_9HYPH</name>
<dbReference type="InterPro" id="IPR002355">
    <property type="entry name" value="Cu_oxidase_Cu_BS"/>
</dbReference>
<dbReference type="AlphaFoldDB" id="A0A2G1QHT4"/>
<reference evidence="6 7" key="1">
    <citation type="submission" date="2017-10" db="EMBL/GenBank/DDBJ databases">
        <title>Sedimentibacterium mangrovi gen. nov., sp. nov., a novel member of family Phyllobacteriacea isolated from mangrove sediment.</title>
        <authorList>
            <person name="Liao H."/>
            <person name="Tian Y."/>
        </authorList>
    </citation>
    <scope>NUCLEOTIDE SEQUENCE [LARGE SCALE GENOMIC DNA]</scope>
    <source>
        <strain evidence="6 7">X9-2-2</strain>
    </source>
</reference>
<dbReference type="PANTHER" id="PTHR48267">
    <property type="entry name" value="CUPREDOXIN SUPERFAMILY PROTEIN"/>
    <property type="match status" value="1"/>
</dbReference>
<dbReference type="GO" id="GO:0005507">
    <property type="term" value="F:copper ion binding"/>
    <property type="evidence" value="ECO:0007669"/>
    <property type="project" value="InterPro"/>
</dbReference>
<dbReference type="InterPro" id="IPR008972">
    <property type="entry name" value="Cupredoxin"/>
</dbReference>
<dbReference type="CDD" id="cd13867">
    <property type="entry name" value="CuRO_2_CueO_FtsP"/>
    <property type="match status" value="1"/>
</dbReference>
<dbReference type="SUPFAM" id="SSF49503">
    <property type="entry name" value="Cupredoxins"/>
    <property type="match status" value="3"/>
</dbReference>
<dbReference type="Pfam" id="PF07731">
    <property type="entry name" value="Cu-oxidase_2"/>
    <property type="match status" value="1"/>
</dbReference>
<dbReference type="Pfam" id="PF00394">
    <property type="entry name" value="Cu-oxidase"/>
    <property type="match status" value="1"/>
</dbReference>
<feature type="domain" description="Plastocyanin-like" evidence="3">
    <location>
        <begin position="175"/>
        <end position="253"/>
    </location>
</feature>
<proteinExistence type="predicted"/>
<dbReference type="EMBL" id="PDVP01000024">
    <property type="protein sequence ID" value="PHP64768.1"/>
    <property type="molecule type" value="Genomic_DNA"/>
</dbReference>
<evidence type="ECO:0000256" key="2">
    <source>
        <dbReference type="ARBA" id="ARBA00023002"/>
    </source>
</evidence>
<dbReference type="PROSITE" id="PS00080">
    <property type="entry name" value="MULTICOPPER_OXIDASE2"/>
    <property type="match status" value="1"/>
</dbReference>